<dbReference type="EMBL" id="RCZI01000005">
    <property type="protein sequence ID" value="TPG25343.1"/>
    <property type="molecule type" value="Genomic_DNA"/>
</dbReference>
<evidence type="ECO:0000313" key="2">
    <source>
        <dbReference type="EMBL" id="TPG25343.1"/>
    </source>
</evidence>
<protein>
    <recommendedName>
        <fullName evidence="4">Phage holin family protein</fullName>
    </recommendedName>
</protein>
<dbReference type="AlphaFoldDB" id="A0A502DJG2"/>
<dbReference type="OrthoDB" id="9154735at2"/>
<keyword evidence="1" id="KW-0812">Transmembrane</keyword>
<comment type="caution">
    <text evidence="2">The sequence shown here is derived from an EMBL/GenBank/DDBJ whole genome shotgun (WGS) entry which is preliminary data.</text>
</comment>
<dbReference type="RefSeq" id="WP_140843953.1">
    <property type="nucleotide sequence ID" value="NZ_RCZI01000005.1"/>
</dbReference>
<evidence type="ECO:0000256" key="1">
    <source>
        <dbReference type="SAM" id="Phobius"/>
    </source>
</evidence>
<sequence>MVHPIFMAVLRRPDLLAQHAANYVALLRENVADVGKGLAVRAACWGVAAIGLLLGLGLGGVAVMLGVLHGRFEWVLLAVPGVAFAIAIVGAIVALRPVVKPEVDELREQMEADRVALRMMKEAGHD</sequence>
<feature type="transmembrane region" description="Helical" evidence="1">
    <location>
        <begin position="45"/>
        <end position="68"/>
    </location>
</feature>
<proteinExistence type="predicted"/>
<evidence type="ECO:0000313" key="3">
    <source>
        <dbReference type="Proteomes" id="UP000319212"/>
    </source>
</evidence>
<keyword evidence="1" id="KW-1133">Transmembrane helix</keyword>
<organism evidence="2 3">
    <name type="scientific">Variovorax guangxiensis</name>
    <dbReference type="NCBI Taxonomy" id="1775474"/>
    <lineage>
        <taxon>Bacteria</taxon>
        <taxon>Pseudomonadati</taxon>
        <taxon>Pseudomonadota</taxon>
        <taxon>Betaproteobacteria</taxon>
        <taxon>Burkholderiales</taxon>
        <taxon>Comamonadaceae</taxon>
        <taxon>Variovorax</taxon>
    </lineage>
</organism>
<dbReference type="Proteomes" id="UP000319212">
    <property type="component" value="Unassembled WGS sequence"/>
</dbReference>
<feature type="transmembrane region" description="Helical" evidence="1">
    <location>
        <begin position="74"/>
        <end position="95"/>
    </location>
</feature>
<reference evidence="2 3" key="1">
    <citation type="journal article" date="2019" name="Environ. Microbiol.">
        <title>Species interactions and distinct microbial communities in high Arctic permafrost affected cryosols are associated with the CH4 and CO2 gas fluxes.</title>
        <authorList>
            <person name="Altshuler I."/>
            <person name="Hamel J."/>
            <person name="Turney S."/>
            <person name="Magnuson E."/>
            <person name="Levesque R."/>
            <person name="Greer C."/>
            <person name="Whyte L.G."/>
        </authorList>
    </citation>
    <scope>NUCLEOTIDE SEQUENCE [LARGE SCALE GENOMIC DNA]</scope>
    <source>
        <strain evidence="2 3">S06.C</strain>
    </source>
</reference>
<name>A0A502DJG2_9BURK</name>
<keyword evidence="1" id="KW-0472">Membrane</keyword>
<gene>
    <name evidence="2" type="ORF">EAH82_17510</name>
</gene>
<accession>A0A502DJG2</accession>
<evidence type="ECO:0008006" key="4">
    <source>
        <dbReference type="Google" id="ProtNLM"/>
    </source>
</evidence>